<proteinExistence type="predicted"/>
<keyword evidence="3" id="KW-1185">Reference proteome</keyword>
<name>A0ABR1YZU0_9PEZI</name>
<gene>
    <name evidence="2" type="ORF">HDK90DRAFT_149241</name>
</gene>
<sequence>MSTTTFEAMAKEAKVPTAPLNRKRSRASMMLLHDESGHDHDQEDKHHGEESTSTGAGDANGSMGPPPLPPSRPSVDRKRSRTSGVMDGLGLIPAAETWQLNMDDMLRGVVESSADSKTAGCNGRSCSSDFRFPSSYVPGQSMVVLCVVESSDVHLRLLCASLAHLLTLSPTLHPILLTRHSPSAIFSNLQSTSRSPPSLPTIMAKNHPTNHFLRLGLLHPLGGGLAGMDALVLVDPQGRRRLVVPFGWGVGKGAVGGAQQGAGAVGERLMDAVVEGVGALEEERARETGGAQ</sequence>
<evidence type="ECO:0000313" key="2">
    <source>
        <dbReference type="EMBL" id="KAK8244219.1"/>
    </source>
</evidence>
<protein>
    <submittedName>
        <fullName evidence="2">Uncharacterized protein</fullName>
    </submittedName>
</protein>
<organism evidence="2 3">
    <name type="scientific">Phyllosticta capitalensis</name>
    <dbReference type="NCBI Taxonomy" id="121624"/>
    <lineage>
        <taxon>Eukaryota</taxon>
        <taxon>Fungi</taxon>
        <taxon>Dikarya</taxon>
        <taxon>Ascomycota</taxon>
        <taxon>Pezizomycotina</taxon>
        <taxon>Dothideomycetes</taxon>
        <taxon>Dothideomycetes incertae sedis</taxon>
        <taxon>Botryosphaeriales</taxon>
        <taxon>Phyllostictaceae</taxon>
        <taxon>Phyllosticta</taxon>
    </lineage>
</organism>
<comment type="caution">
    <text evidence="2">The sequence shown here is derived from an EMBL/GenBank/DDBJ whole genome shotgun (WGS) entry which is preliminary data.</text>
</comment>
<evidence type="ECO:0000313" key="3">
    <source>
        <dbReference type="Proteomes" id="UP001492380"/>
    </source>
</evidence>
<reference evidence="2 3" key="1">
    <citation type="submission" date="2024-04" db="EMBL/GenBank/DDBJ databases">
        <title>Phyllosticta paracitricarpa is synonymous to the EU quarantine fungus P. citricarpa based on phylogenomic analyses.</title>
        <authorList>
            <consortium name="Lawrence Berkeley National Laboratory"/>
            <person name="Van Ingen-Buijs V.A."/>
            <person name="Van Westerhoven A.C."/>
            <person name="Haridas S."/>
            <person name="Skiadas P."/>
            <person name="Martin F."/>
            <person name="Groenewald J.Z."/>
            <person name="Crous P.W."/>
            <person name="Seidl M.F."/>
        </authorList>
    </citation>
    <scope>NUCLEOTIDE SEQUENCE [LARGE SCALE GENOMIC DNA]</scope>
    <source>
        <strain evidence="2 3">CBS 123374</strain>
    </source>
</reference>
<accession>A0ABR1YZU0</accession>
<dbReference type="Proteomes" id="UP001492380">
    <property type="component" value="Unassembled WGS sequence"/>
</dbReference>
<feature type="region of interest" description="Disordered" evidence="1">
    <location>
        <begin position="1"/>
        <end position="86"/>
    </location>
</feature>
<feature type="compositionally biased region" description="Basic and acidic residues" evidence="1">
    <location>
        <begin position="32"/>
        <end position="50"/>
    </location>
</feature>
<dbReference type="EMBL" id="JBBWRZ010000002">
    <property type="protein sequence ID" value="KAK8244219.1"/>
    <property type="molecule type" value="Genomic_DNA"/>
</dbReference>
<evidence type="ECO:0000256" key="1">
    <source>
        <dbReference type="SAM" id="MobiDB-lite"/>
    </source>
</evidence>